<evidence type="ECO:0000313" key="1">
    <source>
        <dbReference type="EMBL" id="KAH3882651.1"/>
    </source>
</evidence>
<gene>
    <name evidence="1" type="ORF">DPMN_006595</name>
</gene>
<dbReference type="EMBL" id="JAIWYP010000001">
    <property type="protein sequence ID" value="KAH3882651.1"/>
    <property type="molecule type" value="Genomic_DNA"/>
</dbReference>
<reference evidence="1" key="2">
    <citation type="submission" date="2020-11" db="EMBL/GenBank/DDBJ databases">
        <authorList>
            <person name="McCartney M.A."/>
            <person name="Auch B."/>
            <person name="Kono T."/>
            <person name="Mallez S."/>
            <person name="Becker A."/>
            <person name="Gohl D.M."/>
            <person name="Silverstein K.A.T."/>
            <person name="Koren S."/>
            <person name="Bechman K.B."/>
            <person name="Herman A."/>
            <person name="Abrahante J.E."/>
            <person name="Garbe J."/>
        </authorList>
    </citation>
    <scope>NUCLEOTIDE SEQUENCE</scope>
    <source>
        <strain evidence="1">Duluth1</strain>
        <tissue evidence="1">Whole animal</tissue>
    </source>
</reference>
<accession>A0A9D4MUB0</accession>
<protein>
    <submittedName>
        <fullName evidence="1">Uncharacterized protein</fullName>
    </submittedName>
</protein>
<dbReference type="AlphaFoldDB" id="A0A9D4MUB0"/>
<organism evidence="1 2">
    <name type="scientific">Dreissena polymorpha</name>
    <name type="common">Zebra mussel</name>
    <name type="synonym">Mytilus polymorpha</name>
    <dbReference type="NCBI Taxonomy" id="45954"/>
    <lineage>
        <taxon>Eukaryota</taxon>
        <taxon>Metazoa</taxon>
        <taxon>Spiralia</taxon>
        <taxon>Lophotrochozoa</taxon>
        <taxon>Mollusca</taxon>
        <taxon>Bivalvia</taxon>
        <taxon>Autobranchia</taxon>
        <taxon>Heteroconchia</taxon>
        <taxon>Euheterodonta</taxon>
        <taxon>Imparidentia</taxon>
        <taxon>Neoheterodontei</taxon>
        <taxon>Myida</taxon>
        <taxon>Dreissenoidea</taxon>
        <taxon>Dreissenidae</taxon>
        <taxon>Dreissena</taxon>
    </lineage>
</organism>
<name>A0A9D4MUB0_DREPO</name>
<proteinExistence type="predicted"/>
<dbReference type="Proteomes" id="UP000828390">
    <property type="component" value="Unassembled WGS sequence"/>
</dbReference>
<sequence>MRRLRKCLKRTRKKANVNNSCTRAPKVKVQKEYTEANSRVKRSIRVDKQNFLRTLATEAKKAAYQ</sequence>
<reference evidence="1" key="1">
    <citation type="journal article" date="2019" name="bioRxiv">
        <title>The Genome of the Zebra Mussel, Dreissena polymorpha: A Resource for Invasive Species Research.</title>
        <authorList>
            <person name="McCartney M.A."/>
            <person name="Auch B."/>
            <person name="Kono T."/>
            <person name="Mallez S."/>
            <person name="Zhang Y."/>
            <person name="Obille A."/>
            <person name="Becker A."/>
            <person name="Abrahante J.E."/>
            <person name="Garbe J."/>
            <person name="Badalamenti J.P."/>
            <person name="Herman A."/>
            <person name="Mangelson H."/>
            <person name="Liachko I."/>
            <person name="Sullivan S."/>
            <person name="Sone E.D."/>
            <person name="Koren S."/>
            <person name="Silverstein K.A.T."/>
            <person name="Beckman K.B."/>
            <person name="Gohl D.M."/>
        </authorList>
    </citation>
    <scope>NUCLEOTIDE SEQUENCE</scope>
    <source>
        <strain evidence="1">Duluth1</strain>
        <tissue evidence="1">Whole animal</tissue>
    </source>
</reference>
<keyword evidence="2" id="KW-1185">Reference proteome</keyword>
<comment type="caution">
    <text evidence="1">The sequence shown here is derived from an EMBL/GenBank/DDBJ whole genome shotgun (WGS) entry which is preliminary data.</text>
</comment>
<evidence type="ECO:0000313" key="2">
    <source>
        <dbReference type="Proteomes" id="UP000828390"/>
    </source>
</evidence>